<dbReference type="AlphaFoldDB" id="A0A6L5XVN0"/>
<keyword evidence="12" id="KW-1185">Reference proteome</keyword>
<keyword evidence="2" id="KW-0815">Transposition</keyword>
<organism evidence="11 12">
    <name type="scientific">Velocimicrobium porci</name>
    <dbReference type="NCBI Taxonomy" id="2606634"/>
    <lineage>
        <taxon>Bacteria</taxon>
        <taxon>Bacillati</taxon>
        <taxon>Bacillota</taxon>
        <taxon>Clostridia</taxon>
        <taxon>Lachnospirales</taxon>
        <taxon>Lachnospiraceae</taxon>
        <taxon>Velocimicrobium</taxon>
    </lineage>
</organism>
<feature type="domain" description="Probable transposase IS891/IS1136/IS1341" evidence="8">
    <location>
        <begin position="180"/>
        <end position="301"/>
    </location>
</feature>
<dbReference type="GO" id="GO:0032196">
    <property type="term" value="P:transposition"/>
    <property type="evidence" value="ECO:0007669"/>
    <property type="project" value="UniProtKB-KW"/>
</dbReference>
<evidence type="ECO:0000259" key="9">
    <source>
        <dbReference type="Pfam" id="PF07282"/>
    </source>
</evidence>
<keyword evidence="4" id="KW-0862">Zinc</keyword>
<evidence type="ECO:0000256" key="1">
    <source>
        <dbReference type="ARBA" id="ARBA00008761"/>
    </source>
</evidence>
<dbReference type="InterPro" id="IPR021027">
    <property type="entry name" value="Transposase_put_HTH"/>
</dbReference>
<comment type="similarity">
    <text evidence="1">In the C-terminal section; belongs to the transposase 35 family.</text>
</comment>
<evidence type="ECO:0000256" key="5">
    <source>
        <dbReference type="ARBA" id="ARBA00023125"/>
    </source>
</evidence>
<keyword evidence="3" id="KW-0479">Metal-binding</keyword>
<name>A0A6L5XVN0_9FIRM</name>
<evidence type="ECO:0000256" key="4">
    <source>
        <dbReference type="ARBA" id="ARBA00022833"/>
    </source>
</evidence>
<feature type="domain" description="Transposase putative helix-turn-helix" evidence="10">
    <location>
        <begin position="1"/>
        <end position="46"/>
    </location>
</feature>
<protein>
    <submittedName>
        <fullName evidence="11">IS200/IS605 family element transposase accessory protein TnpB</fullName>
    </submittedName>
</protein>
<dbReference type="RefSeq" id="WP_154516488.1">
    <property type="nucleotide sequence ID" value="NZ_VUMT01000002.1"/>
</dbReference>
<evidence type="ECO:0000256" key="3">
    <source>
        <dbReference type="ARBA" id="ARBA00022723"/>
    </source>
</evidence>
<dbReference type="GO" id="GO:0006310">
    <property type="term" value="P:DNA recombination"/>
    <property type="evidence" value="ECO:0007669"/>
    <property type="project" value="UniProtKB-KW"/>
</dbReference>
<proteinExistence type="inferred from homology"/>
<evidence type="ECO:0000259" key="10">
    <source>
        <dbReference type="Pfam" id="PF12323"/>
    </source>
</evidence>
<dbReference type="Pfam" id="PF12323">
    <property type="entry name" value="HTH_OrfB_IS605"/>
    <property type="match status" value="1"/>
</dbReference>
<dbReference type="Pfam" id="PF01385">
    <property type="entry name" value="OrfB_IS605"/>
    <property type="match status" value="1"/>
</dbReference>
<evidence type="ECO:0000313" key="12">
    <source>
        <dbReference type="Proteomes" id="UP000482209"/>
    </source>
</evidence>
<evidence type="ECO:0000259" key="8">
    <source>
        <dbReference type="Pfam" id="PF01385"/>
    </source>
</evidence>
<gene>
    <name evidence="11" type="ORF">FYJ58_01965</name>
</gene>
<dbReference type="InterPro" id="IPR001959">
    <property type="entry name" value="Transposase"/>
</dbReference>
<evidence type="ECO:0000256" key="6">
    <source>
        <dbReference type="ARBA" id="ARBA00023172"/>
    </source>
</evidence>
<dbReference type="EMBL" id="VUMT01000002">
    <property type="protein sequence ID" value="MSS62659.1"/>
    <property type="molecule type" value="Genomic_DNA"/>
</dbReference>
<accession>A0A6L5XVN0</accession>
<evidence type="ECO:0000256" key="7">
    <source>
        <dbReference type="SAM" id="Coils"/>
    </source>
</evidence>
<sequence>MIKTIRVMLIPNNKQKTKLFQYANTARFAYNWALGREQDNYKNGGKFISDGDLRKEFTQLKKTEEYAWLNKVSNNVTKQAIKDACEAYRDFFNGYTRFPRFKSKKHSMPKFYQDNVKIQFTDTHVKVEGFAASKKKNKQKLNWIRLAEHGRIPIANVKYMNPRIKYDGLNWWITIGMEYEDSSAFPSNEGIGIDLGIKDLAICSNGHKYQNINKTQKVKKLEKRKRRLQRSISRRYEKNKKGENYCKTSNLIKSEQELLKLNHRLTNLRQNYLHQTTSEIIKREPSFICMEDLNVKGIMKNRHLSKAVQQQCFGEFRRQMEYKSAWKNIPIILADRFFPSSKLCSCCGNIKKDLKLSDRIYKCECGNVIDRDYQASLNLKRYGKTTLEQQSVS</sequence>
<dbReference type="Proteomes" id="UP000482209">
    <property type="component" value="Unassembled WGS sequence"/>
</dbReference>
<reference evidence="11 12" key="1">
    <citation type="submission" date="2019-08" db="EMBL/GenBank/DDBJ databases">
        <title>In-depth cultivation of the pig gut microbiome towards novel bacterial diversity and tailored functional studies.</title>
        <authorList>
            <person name="Wylensek D."/>
            <person name="Hitch T.C.A."/>
            <person name="Clavel T."/>
        </authorList>
    </citation>
    <scope>NUCLEOTIDE SEQUENCE [LARGE SCALE GENOMIC DNA]</scope>
    <source>
        <strain evidence="11 12">WCA-693-APC-MOT-I</strain>
    </source>
</reference>
<keyword evidence="6" id="KW-0233">DNA recombination</keyword>
<dbReference type="InterPro" id="IPR010095">
    <property type="entry name" value="Cas12f1-like_TNB"/>
</dbReference>
<feature type="domain" description="Cas12f1-like TNB" evidence="9">
    <location>
        <begin position="313"/>
        <end position="379"/>
    </location>
</feature>
<evidence type="ECO:0000256" key="2">
    <source>
        <dbReference type="ARBA" id="ARBA00022578"/>
    </source>
</evidence>
<dbReference type="GO" id="GO:0046872">
    <property type="term" value="F:metal ion binding"/>
    <property type="evidence" value="ECO:0007669"/>
    <property type="project" value="UniProtKB-KW"/>
</dbReference>
<comment type="caution">
    <text evidence="11">The sequence shown here is derived from an EMBL/GenBank/DDBJ whole genome shotgun (WGS) entry which is preliminary data.</text>
</comment>
<dbReference type="NCBIfam" id="NF040570">
    <property type="entry name" value="guided_TnpB"/>
    <property type="match status" value="1"/>
</dbReference>
<dbReference type="GO" id="GO:0003677">
    <property type="term" value="F:DNA binding"/>
    <property type="evidence" value="ECO:0007669"/>
    <property type="project" value="UniProtKB-KW"/>
</dbReference>
<keyword evidence="7" id="KW-0175">Coiled coil</keyword>
<feature type="coiled-coil region" evidence="7">
    <location>
        <begin position="211"/>
        <end position="271"/>
    </location>
</feature>
<keyword evidence="5" id="KW-0238">DNA-binding</keyword>
<evidence type="ECO:0000313" key="11">
    <source>
        <dbReference type="EMBL" id="MSS62659.1"/>
    </source>
</evidence>
<dbReference type="Pfam" id="PF07282">
    <property type="entry name" value="Cas12f1-like_TNB"/>
    <property type="match status" value="1"/>
</dbReference>